<keyword evidence="3" id="KW-1185">Reference proteome</keyword>
<name>A0ABR6XS18_9BURK</name>
<comment type="caution">
    <text evidence="2">The sequence shown here is derived from an EMBL/GenBank/DDBJ whole genome shotgun (WGS) entry which is preliminary data.</text>
</comment>
<accession>A0ABR6XS18</accession>
<dbReference type="InterPro" id="IPR014922">
    <property type="entry name" value="YdhG-like"/>
</dbReference>
<protein>
    <submittedName>
        <fullName evidence="2">YdeI/OmpD-associated family protein</fullName>
    </submittedName>
</protein>
<dbReference type="SUPFAM" id="SSF159888">
    <property type="entry name" value="YdhG-like"/>
    <property type="match status" value="1"/>
</dbReference>
<dbReference type="RefSeq" id="WP_186890861.1">
    <property type="nucleotide sequence ID" value="NZ_JACOFU010000003.1"/>
</dbReference>
<dbReference type="Proteomes" id="UP000643610">
    <property type="component" value="Unassembled WGS sequence"/>
</dbReference>
<proteinExistence type="predicted"/>
<feature type="domain" description="YdhG-like" evidence="1">
    <location>
        <begin position="20"/>
        <end position="111"/>
    </location>
</feature>
<evidence type="ECO:0000259" key="1">
    <source>
        <dbReference type="Pfam" id="PF08818"/>
    </source>
</evidence>
<dbReference type="EMBL" id="JACOFU010000003">
    <property type="protein sequence ID" value="MBC3831834.1"/>
    <property type="molecule type" value="Genomic_DNA"/>
</dbReference>
<evidence type="ECO:0000313" key="2">
    <source>
        <dbReference type="EMBL" id="MBC3831834.1"/>
    </source>
</evidence>
<dbReference type="Pfam" id="PF13376">
    <property type="entry name" value="OmdA"/>
    <property type="match status" value="1"/>
</dbReference>
<reference evidence="2 3" key="1">
    <citation type="submission" date="2020-08" db="EMBL/GenBank/DDBJ databases">
        <title>Novel species isolated from subtropical streams in China.</title>
        <authorList>
            <person name="Lu H."/>
        </authorList>
    </citation>
    <scope>NUCLEOTIDE SEQUENCE [LARGE SCALE GENOMIC DNA]</scope>
    <source>
        <strain evidence="2 3">KCTC 52442</strain>
    </source>
</reference>
<gene>
    <name evidence="2" type="ORF">H8K33_09965</name>
</gene>
<evidence type="ECO:0000313" key="3">
    <source>
        <dbReference type="Proteomes" id="UP000643610"/>
    </source>
</evidence>
<organism evidence="2 3">
    <name type="scientific">Undibacterium amnicola</name>
    <dbReference type="NCBI Taxonomy" id="1834038"/>
    <lineage>
        <taxon>Bacteria</taxon>
        <taxon>Pseudomonadati</taxon>
        <taxon>Pseudomonadota</taxon>
        <taxon>Betaproteobacteria</taxon>
        <taxon>Burkholderiales</taxon>
        <taxon>Oxalobacteraceae</taxon>
        <taxon>Undibacterium</taxon>
    </lineage>
</organism>
<dbReference type="Pfam" id="PF08818">
    <property type="entry name" value="DUF1801"/>
    <property type="match status" value="1"/>
</dbReference>
<dbReference type="Gene3D" id="3.90.1150.200">
    <property type="match status" value="1"/>
</dbReference>
<sequence length="201" mass="23449">MKNTDPHIDTYIEKSADFAQPILRHIREMVHQHCPDVSETIKWSMPHFEYKGSIFCHFAAFKKHCALGFWYGELLQIDSKLEKAMGQFGRITSLADLPDEKAFVQLLKEAMKLHDAGAKLPSRNKEKSEKKELQIPSDFLNELERNSAALATFEAFPYSQKKEYVAWYTEAKTEATRTKRLQQAIAWMAEGKRRNWKYEKC</sequence>